<comment type="caution">
    <text evidence="6">The sequence shown here is derived from an EMBL/GenBank/DDBJ whole genome shotgun (WGS) entry which is preliminary data.</text>
</comment>
<dbReference type="SUPFAM" id="SSF47413">
    <property type="entry name" value="lambda repressor-like DNA-binding domains"/>
    <property type="match status" value="1"/>
</dbReference>
<feature type="region of interest" description="Disordered" evidence="3">
    <location>
        <begin position="77"/>
        <end position="99"/>
    </location>
</feature>
<reference evidence="6 7" key="1">
    <citation type="submission" date="2021-08" db="EMBL/GenBank/DDBJ databases">
        <title>Genomic Architecture of Streptomyces flavotricini NGL1 and Streptomyces erythrochromogenes HMS4 With Differential Plant Beneficial attributes and laccase production capabilities.</title>
        <authorList>
            <person name="Salwan R."/>
            <person name="Kaur R."/>
            <person name="Sharma V."/>
        </authorList>
    </citation>
    <scope>NUCLEOTIDE SEQUENCE [LARGE SCALE GENOMIC DNA]</scope>
    <source>
        <strain evidence="6 7">NGL1</strain>
    </source>
</reference>
<organism evidence="6 7">
    <name type="scientific">Streptomyces flavotricini</name>
    <dbReference type="NCBI Taxonomy" id="66888"/>
    <lineage>
        <taxon>Bacteria</taxon>
        <taxon>Bacillati</taxon>
        <taxon>Actinomycetota</taxon>
        <taxon>Actinomycetes</taxon>
        <taxon>Kitasatosporales</taxon>
        <taxon>Streptomycetaceae</taxon>
        <taxon>Streptomyces</taxon>
    </lineage>
</organism>
<dbReference type="InterPro" id="IPR001387">
    <property type="entry name" value="Cro/C1-type_HTH"/>
</dbReference>
<evidence type="ECO:0000313" key="6">
    <source>
        <dbReference type="EMBL" id="MCC0097774.1"/>
    </source>
</evidence>
<dbReference type="SUPFAM" id="SSF52058">
    <property type="entry name" value="L domain-like"/>
    <property type="match status" value="1"/>
</dbReference>
<evidence type="ECO:0000259" key="4">
    <source>
        <dbReference type="PROSITE" id="PS50837"/>
    </source>
</evidence>
<gene>
    <name evidence="6" type="ORF">K7B10_23945</name>
</gene>
<sequence length="954" mass="104728">MSETDPLALLQQTLRVARLSRGLSMKAVTSRSELSRTTVSQAFNSPVPPTEETLAALAPILRLDLETLLAHRRACPGPSGPISARGGTAKATKPVGPVPEDDVAFETRYRDYVKTRHGELTVVGLDLRGPAASSWPLDAAYLSLELADTAHQGQRVERAEHALRRNNLLLIRGLAGSGKTTLLQWIACAAASGDLPGPDDSPNQSQVAFVLQLRTLVGRREGLPTPEEFLAAVGCPLTGAQPSGWADRVLDSGRAIVLVDGLDEVPELMRERTRTWLRELVAAYKRVRFVVTTRPTAVSEGWLAASGFRELTVRPMSRADVTVFVTRWHTAAKASTNDPEVQAHLAGLEDDLKEQVRTKRDLSLLTTTPLLCALVCALHRDRRGQLPHDRVELYQAALTMFLYRRDHEREVVAPEGITLSEKESVQLLQKLAYWLVRNSQTEMPHDTALAIMAEALKSMHAVAQQGDATQVLNHLLRRSGLLRTPTPDTIDFVHRTFQDFLGAKAAVEARDLPLIARNAHDAQWEDVVRMAVAHAREDERVVLLEAILARSDEDTNRKRLALVALACLRHATELPEATREKVETNARSLLPPQSWQDAIELGSIGPLVLDLMPSAADTPARLARYSIHTAKEIGGDGALAYLKSFSGTRDFGVRLGLCTGWTNFDPDEYVAQVLAPMTGELPNVHVTEVRQIQAIQPLQVTRITLHGNHSAYTIGKMPHPEQIRSLGLWGNSQLPDLGQLTSLFPHLEELRLDGCSRVSGLTSLATTAINKLALSHIPTLRTLGPLERMTELRSLQLWGLDLLTPSRVPALPQLEWLDVDHTGFLSMLDQWPNLTRLSLHGPQLLPRSRVALPARLSHMDLWEVDLGTLKRPRIGWLSQITDATLTTLSGVVAPIIDLFPGVRSLSISAAQSASEVDISPLAELPELITLTVAGFARVTGTEAFAPDVVRIMRP</sequence>
<keyword evidence="7" id="KW-1185">Reference proteome</keyword>
<dbReference type="Gene3D" id="1.10.260.40">
    <property type="entry name" value="lambda repressor-like DNA-binding domains"/>
    <property type="match status" value="1"/>
</dbReference>
<dbReference type="PANTHER" id="PTHR46844:SF1">
    <property type="entry name" value="SLR5058 PROTEIN"/>
    <property type="match status" value="1"/>
</dbReference>
<evidence type="ECO:0000256" key="1">
    <source>
        <dbReference type="ARBA" id="ARBA00022741"/>
    </source>
</evidence>
<name>A0ABS8EA26_9ACTN</name>
<proteinExistence type="predicted"/>
<dbReference type="InterPro" id="IPR007111">
    <property type="entry name" value="NACHT_NTPase"/>
</dbReference>
<evidence type="ECO:0000259" key="5">
    <source>
        <dbReference type="PROSITE" id="PS50943"/>
    </source>
</evidence>
<dbReference type="InterPro" id="IPR027417">
    <property type="entry name" value="P-loop_NTPase"/>
</dbReference>
<dbReference type="RefSeq" id="WP_229339046.1">
    <property type="nucleotide sequence ID" value="NZ_JAINUL010000001.1"/>
</dbReference>
<keyword evidence="1" id="KW-0547">Nucleotide-binding</keyword>
<feature type="domain" description="NACHT" evidence="4">
    <location>
        <begin position="167"/>
        <end position="508"/>
    </location>
</feature>
<dbReference type="Gene3D" id="3.80.10.10">
    <property type="entry name" value="Ribonuclease Inhibitor"/>
    <property type="match status" value="1"/>
</dbReference>
<dbReference type="SUPFAM" id="SSF52540">
    <property type="entry name" value="P-loop containing nucleoside triphosphate hydrolases"/>
    <property type="match status" value="1"/>
</dbReference>
<dbReference type="CDD" id="cd00093">
    <property type="entry name" value="HTH_XRE"/>
    <property type="match status" value="1"/>
</dbReference>
<evidence type="ECO:0000313" key="7">
    <source>
        <dbReference type="Proteomes" id="UP001520654"/>
    </source>
</evidence>
<dbReference type="PANTHER" id="PTHR46844">
    <property type="entry name" value="SLR5058 PROTEIN"/>
    <property type="match status" value="1"/>
</dbReference>
<accession>A0ABS8EA26</accession>
<evidence type="ECO:0000256" key="2">
    <source>
        <dbReference type="ARBA" id="ARBA00022840"/>
    </source>
</evidence>
<dbReference type="Gene3D" id="3.40.50.300">
    <property type="entry name" value="P-loop containing nucleotide triphosphate hydrolases"/>
    <property type="match status" value="1"/>
</dbReference>
<dbReference type="Proteomes" id="UP001520654">
    <property type="component" value="Unassembled WGS sequence"/>
</dbReference>
<protein>
    <submittedName>
        <fullName evidence="6">NACHT domain-containing protein</fullName>
    </submittedName>
</protein>
<evidence type="ECO:0000256" key="3">
    <source>
        <dbReference type="SAM" id="MobiDB-lite"/>
    </source>
</evidence>
<dbReference type="PROSITE" id="PS50837">
    <property type="entry name" value="NACHT"/>
    <property type="match status" value="1"/>
</dbReference>
<dbReference type="InterPro" id="IPR010982">
    <property type="entry name" value="Lambda_DNA-bd_dom_sf"/>
</dbReference>
<dbReference type="Pfam" id="PF05729">
    <property type="entry name" value="NACHT"/>
    <property type="match status" value="1"/>
</dbReference>
<dbReference type="SMART" id="SM00530">
    <property type="entry name" value="HTH_XRE"/>
    <property type="match status" value="1"/>
</dbReference>
<feature type="domain" description="HTH cro/C1-type" evidence="5">
    <location>
        <begin position="14"/>
        <end position="68"/>
    </location>
</feature>
<dbReference type="EMBL" id="JAINUL010000001">
    <property type="protein sequence ID" value="MCC0097774.1"/>
    <property type="molecule type" value="Genomic_DNA"/>
</dbReference>
<dbReference type="InterPro" id="IPR032675">
    <property type="entry name" value="LRR_dom_sf"/>
</dbReference>
<dbReference type="PROSITE" id="PS50943">
    <property type="entry name" value="HTH_CROC1"/>
    <property type="match status" value="1"/>
</dbReference>
<keyword evidence="2" id="KW-0067">ATP-binding</keyword>